<name>A0A0L8HBZ3_OCTBM</name>
<evidence type="ECO:0000313" key="1">
    <source>
        <dbReference type="EMBL" id="KOF86285.1"/>
    </source>
</evidence>
<reference evidence="1" key="1">
    <citation type="submission" date="2015-07" db="EMBL/GenBank/DDBJ databases">
        <title>MeaNS - Measles Nucleotide Surveillance Program.</title>
        <authorList>
            <person name="Tran T."/>
            <person name="Druce J."/>
        </authorList>
    </citation>
    <scope>NUCLEOTIDE SEQUENCE</scope>
    <source>
        <strain evidence="1">UCB-OBI-ISO-001</strain>
        <tissue evidence="1">Gonad</tissue>
    </source>
</reference>
<sequence length="65" mass="7703">MLCCLMVAKKNYVEERLVRAVQIIYKDTVNKMRISYEFFEEYSIQVGVHRPQFSVSLVFCHNKGI</sequence>
<dbReference type="AlphaFoldDB" id="A0A0L8HBZ3"/>
<dbReference type="EMBL" id="KQ418702">
    <property type="protein sequence ID" value="KOF86285.1"/>
    <property type="molecule type" value="Genomic_DNA"/>
</dbReference>
<organism evidence="1">
    <name type="scientific">Octopus bimaculoides</name>
    <name type="common">California two-spotted octopus</name>
    <dbReference type="NCBI Taxonomy" id="37653"/>
    <lineage>
        <taxon>Eukaryota</taxon>
        <taxon>Metazoa</taxon>
        <taxon>Spiralia</taxon>
        <taxon>Lophotrochozoa</taxon>
        <taxon>Mollusca</taxon>
        <taxon>Cephalopoda</taxon>
        <taxon>Coleoidea</taxon>
        <taxon>Octopodiformes</taxon>
        <taxon>Octopoda</taxon>
        <taxon>Incirrata</taxon>
        <taxon>Octopodidae</taxon>
        <taxon>Octopus</taxon>
    </lineage>
</organism>
<proteinExistence type="predicted"/>
<protein>
    <submittedName>
        <fullName evidence="1">Uncharacterized protein</fullName>
    </submittedName>
</protein>
<accession>A0A0L8HBZ3</accession>
<gene>
    <name evidence="1" type="ORF">OCBIM_22018953mg</name>
</gene>